<reference evidence="1 2" key="1">
    <citation type="submission" date="2014-12" db="EMBL/GenBank/DDBJ databases">
        <title>Complete genome sequence of Herbaspirillum rubrisubalbicans Os38.</title>
        <authorList>
            <person name="Chen M."/>
            <person name="An Q."/>
        </authorList>
    </citation>
    <scope>NUCLEOTIDE SEQUENCE [LARGE SCALE GENOMIC DNA]</scope>
    <source>
        <strain evidence="1 2">Os38</strain>
    </source>
</reference>
<proteinExistence type="predicted"/>
<dbReference type="EMBL" id="JUGD01000004">
    <property type="protein sequence ID" value="RAM66144.1"/>
    <property type="molecule type" value="Genomic_DNA"/>
</dbReference>
<keyword evidence="2" id="KW-1185">Reference proteome</keyword>
<organism evidence="1 2">
    <name type="scientific">Herbaspirillum rubrisubalbicans</name>
    <dbReference type="NCBI Taxonomy" id="80842"/>
    <lineage>
        <taxon>Bacteria</taxon>
        <taxon>Pseudomonadati</taxon>
        <taxon>Pseudomonadota</taxon>
        <taxon>Betaproteobacteria</taxon>
        <taxon>Burkholderiales</taxon>
        <taxon>Oxalobacteraceae</taxon>
        <taxon>Herbaspirillum</taxon>
    </lineage>
</organism>
<comment type="caution">
    <text evidence="1">The sequence shown here is derived from an EMBL/GenBank/DDBJ whole genome shotgun (WGS) entry which is preliminary data.</text>
</comment>
<evidence type="ECO:0000313" key="1">
    <source>
        <dbReference type="EMBL" id="RAM66144.1"/>
    </source>
</evidence>
<gene>
    <name evidence="1" type="ORF">RB24_03960</name>
</gene>
<evidence type="ECO:0000313" key="2">
    <source>
        <dbReference type="Proteomes" id="UP000248631"/>
    </source>
</evidence>
<dbReference type="RefSeq" id="WP_112067787.1">
    <property type="nucleotide sequence ID" value="NZ_JUGD01000004.1"/>
</dbReference>
<accession>A0ABX9C6A8</accession>
<protein>
    <submittedName>
        <fullName evidence="1">Uncharacterized protein</fullName>
    </submittedName>
</protein>
<name>A0ABX9C6A8_9BURK</name>
<sequence>MRVAKYLDELQKALNVKTDKDAAKIMGWSHGLPSNWRKGVSFMTNQTAGAISEKIGVPVIEIIAAVEADREEVSGQKSFWTAFFHKTVSATATGTVILSAAFALLATSNDNQVARQGFETHPLRQLAHQLWQL</sequence>
<dbReference type="Proteomes" id="UP000248631">
    <property type="component" value="Unassembled WGS sequence"/>
</dbReference>